<keyword evidence="4" id="KW-0325">Glycoprotein</keyword>
<protein>
    <submittedName>
        <fullName evidence="6">Putative ixodes 8-cys protein</fullName>
    </submittedName>
</protein>
<proteinExistence type="evidence at transcript level"/>
<keyword evidence="3" id="KW-0732">Signal</keyword>
<evidence type="ECO:0000256" key="2">
    <source>
        <dbReference type="ARBA" id="ARBA00022525"/>
    </source>
</evidence>
<organism evidence="6">
    <name type="scientific">Ixodes ricinus</name>
    <name type="common">Common tick</name>
    <name type="synonym">Acarus ricinus</name>
    <dbReference type="NCBI Taxonomy" id="34613"/>
    <lineage>
        <taxon>Eukaryota</taxon>
        <taxon>Metazoa</taxon>
        <taxon>Ecdysozoa</taxon>
        <taxon>Arthropoda</taxon>
        <taxon>Chelicerata</taxon>
        <taxon>Arachnida</taxon>
        <taxon>Acari</taxon>
        <taxon>Parasitiformes</taxon>
        <taxon>Ixodida</taxon>
        <taxon>Ixodoidea</taxon>
        <taxon>Ixodidae</taxon>
        <taxon>Ixodinae</taxon>
        <taxon>Ixodes</taxon>
    </lineage>
</organism>
<reference evidence="6" key="1">
    <citation type="submission" date="2012-12" db="EMBL/GenBank/DDBJ databases">
        <title>Identification and characterization of a phenylalanine ammonia-lyase gene family in Isatis indigotica Fort.</title>
        <authorList>
            <person name="Liu Q."/>
            <person name="Chen J."/>
            <person name="Zhou X."/>
            <person name="Di P."/>
            <person name="Xiao Y."/>
            <person name="Xuan H."/>
            <person name="Zhang L."/>
            <person name="Chen W."/>
        </authorList>
    </citation>
    <scope>NUCLEOTIDE SEQUENCE</scope>
    <source>
        <tissue evidence="6">Salivary gland</tissue>
    </source>
</reference>
<sequence>MLTLRNAYRKLICRACFVRYAPIYDSFLGNRHKYRYVVYLYALPFVLIGSEASSGAAGGGTGEISDVGAPSASSGTTETPIERLNSSIPDFVGDYQHKKTLVSRLVSNCDNKRNEKSVAVDSMSLQTEVSNKPPSSAVNLDSLDFKNCTYVCKPPNNETTFMMHMPEGTVCDVSNKTCPESGPCPTPPTLLRVRL</sequence>
<evidence type="ECO:0000256" key="1">
    <source>
        <dbReference type="ARBA" id="ARBA00004613"/>
    </source>
</evidence>
<accession>A0A0K8R835</accession>
<evidence type="ECO:0000256" key="4">
    <source>
        <dbReference type="ARBA" id="ARBA00023180"/>
    </source>
</evidence>
<comment type="similarity">
    <text evidence="5">Belongs to the salp15 family.</text>
</comment>
<name>A0A0K8R835_IXORI</name>
<evidence type="ECO:0000313" key="6">
    <source>
        <dbReference type="EMBL" id="JAA67327.1"/>
    </source>
</evidence>
<evidence type="ECO:0000256" key="5">
    <source>
        <dbReference type="ARBA" id="ARBA00034321"/>
    </source>
</evidence>
<dbReference type="EMBL" id="GADI01006481">
    <property type="protein sequence ID" value="JAA67327.1"/>
    <property type="molecule type" value="mRNA"/>
</dbReference>
<evidence type="ECO:0000256" key="3">
    <source>
        <dbReference type="ARBA" id="ARBA00022729"/>
    </source>
</evidence>
<keyword evidence="2" id="KW-0964">Secreted</keyword>
<dbReference type="InterPro" id="IPR021971">
    <property type="entry name" value="Salp15"/>
</dbReference>
<dbReference type="AlphaFoldDB" id="A0A0K8R835"/>
<dbReference type="GO" id="GO:0005576">
    <property type="term" value="C:extracellular region"/>
    <property type="evidence" value="ECO:0007669"/>
    <property type="project" value="UniProtKB-SubCell"/>
</dbReference>
<comment type="subcellular location">
    <subcellularLocation>
        <location evidence="1">Secreted</location>
    </subcellularLocation>
</comment>
<dbReference type="Pfam" id="PF12115">
    <property type="entry name" value="Salp15"/>
    <property type="match status" value="1"/>
</dbReference>